<feature type="active site" description="Charge relay system" evidence="2">
    <location>
        <position position="406"/>
    </location>
</feature>
<gene>
    <name evidence="4" type="ORF">CLIB1423_07S05028</name>
</gene>
<dbReference type="PANTHER" id="PTHR10794">
    <property type="entry name" value="ABHYDROLASE DOMAIN-CONTAINING PROTEIN"/>
    <property type="match status" value="1"/>
</dbReference>
<comment type="similarity">
    <text evidence="1">Belongs to the AB hydrolase superfamily. AB hydrolase 4 family.</text>
</comment>
<dbReference type="Pfam" id="PF00561">
    <property type="entry name" value="Abhydrolase_1"/>
    <property type="match status" value="1"/>
</dbReference>
<dbReference type="InterPro" id="IPR000952">
    <property type="entry name" value="AB_hydrolase_4_CS"/>
</dbReference>
<reference evidence="4" key="1">
    <citation type="submission" date="2022-03" db="EMBL/GenBank/DDBJ databases">
        <authorList>
            <person name="Legras J.-L."/>
            <person name="Devillers H."/>
            <person name="Grondin C."/>
        </authorList>
    </citation>
    <scope>NUCLEOTIDE SEQUENCE</scope>
    <source>
        <strain evidence="4">CLIB 1423</strain>
    </source>
</reference>
<dbReference type="GO" id="GO:0008126">
    <property type="term" value="F:acetylesterase activity"/>
    <property type="evidence" value="ECO:0007669"/>
    <property type="project" value="TreeGrafter"/>
</dbReference>
<evidence type="ECO:0000256" key="1">
    <source>
        <dbReference type="ARBA" id="ARBA00010884"/>
    </source>
</evidence>
<dbReference type="Proteomes" id="UP000837801">
    <property type="component" value="Unassembled WGS sequence"/>
</dbReference>
<comment type="caution">
    <text evidence="4">The sequence shown here is derived from an EMBL/GenBank/DDBJ whole genome shotgun (WGS) entry which is preliminary data.</text>
</comment>
<evidence type="ECO:0000313" key="4">
    <source>
        <dbReference type="EMBL" id="CAH2352677.1"/>
    </source>
</evidence>
<protein>
    <submittedName>
        <fullName evidence="4">Monoacylglycerol lipase</fullName>
    </submittedName>
</protein>
<dbReference type="InterPro" id="IPR029058">
    <property type="entry name" value="AB_hydrolase_fold"/>
</dbReference>
<feature type="active site" description="Charge relay system" evidence="2">
    <location>
        <position position="271"/>
    </location>
</feature>
<dbReference type="GO" id="GO:0051793">
    <property type="term" value="P:medium-chain fatty acid catabolic process"/>
    <property type="evidence" value="ECO:0007669"/>
    <property type="project" value="TreeGrafter"/>
</dbReference>
<dbReference type="GO" id="GO:0051792">
    <property type="term" value="P:medium-chain fatty acid biosynthetic process"/>
    <property type="evidence" value="ECO:0007669"/>
    <property type="project" value="TreeGrafter"/>
</dbReference>
<evidence type="ECO:0000256" key="2">
    <source>
        <dbReference type="PIRSR" id="PIRSR005211-1"/>
    </source>
</evidence>
<dbReference type="Gene3D" id="3.40.50.1820">
    <property type="entry name" value="alpha/beta hydrolase"/>
    <property type="match status" value="1"/>
</dbReference>
<sequence>MLWSKVDNTEPANPITFTSAKTPLSPPVSTTLPQIVKNVAPEFYVGSSFFVNPLLASGHLQTAYTALRQFDDIDLVHYGRRLIEVDPENRGYKVEGERILYDKYGGKSTFTIDIVRDVTANVNPESSSLTVASVLGSDDAESDYKTAAKNSERHYAAPTSQDTTKLPPRTFFITEQEEKELLSDSSKPLLIALHGLSGGSYESYVRSILSEITDSKYGFDALVLNSRGCAGHTPTTPQLFNALWTNDVRYLVNEIIAKKYPEKKIFLIGFSLGGAIVGNFLAQEGDNIYKNIMGASIVGAPWDFMDSNVQLDNSILGNKVYSPAMSQNLQKLLHAHKESIGSEPNINQYYKNPDGYNLEKLHDFDEAFTSKFFGFNNHREYYRHSSPIQRLRKIRVPTLIVSAIDDPVIGNKTLPYYEVRDNPYTFLVTSTIGGHLGWFKFGGERWYPKPISKIFHDIFNNWKVNKPQPDTLPVALESKIWKYDRLIVGQDKP</sequence>
<name>A0A9P0QQ82_9ASCO</name>
<dbReference type="EMBL" id="CAKXYY010000007">
    <property type="protein sequence ID" value="CAH2352677.1"/>
    <property type="molecule type" value="Genomic_DNA"/>
</dbReference>
<evidence type="ECO:0000259" key="3">
    <source>
        <dbReference type="Pfam" id="PF00561"/>
    </source>
</evidence>
<dbReference type="InterPro" id="IPR000073">
    <property type="entry name" value="AB_hydrolase_1"/>
</dbReference>
<organism evidence="4 5">
    <name type="scientific">[Candida] railenensis</name>
    <dbReference type="NCBI Taxonomy" id="45579"/>
    <lineage>
        <taxon>Eukaryota</taxon>
        <taxon>Fungi</taxon>
        <taxon>Dikarya</taxon>
        <taxon>Ascomycota</taxon>
        <taxon>Saccharomycotina</taxon>
        <taxon>Pichiomycetes</taxon>
        <taxon>Debaryomycetaceae</taxon>
        <taxon>Kurtzmaniella</taxon>
    </lineage>
</organism>
<dbReference type="PANTHER" id="PTHR10794:SF63">
    <property type="entry name" value="ALPHA_BETA HYDROLASE 1, ISOFORM A"/>
    <property type="match status" value="1"/>
</dbReference>
<feature type="domain" description="AB hydrolase-1" evidence="3">
    <location>
        <begin position="188"/>
        <end position="418"/>
    </location>
</feature>
<feature type="active site" description="Charge relay system" evidence="2">
    <location>
        <position position="435"/>
    </location>
</feature>
<evidence type="ECO:0000313" key="5">
    <source>
        <dbReference type="Proteomes" id="UP000837801"/>
    </source>
</evidence>
<dbReference type="SUPFAM" id="SSF53474">
    <property type="entry name" value="alpha/beta-Hydrolases"/>
    <property type="match status" value="1"/>
</dbReference>
<dbReference type="InterPro" id="IPR050960">
    <property type="entry name" value="AB_hydrolase_4_sf"/>
</dbReference>
<proteinExistence type="inferred from homology"/>
<dbReference type="GO" id="GO:0047372">
    <property type="term" value="F:monoacylglycerol lipase activity"/>
    <property type="evidence" value="ECO:0007669"/>
    <property type="project" value="TreeGrafter"/>
</dbReference>
<dbReference type="PROSITE" id="PS01133">
    <property type="entry name" value="UPF0017"/>
    <property type="match status" value="1"/>
</dbReference>
<dbReference type="OrthoDB" id="5954035at2759"/>
<accession>A0A9P0QQ82</accession>
<dbReference type="AlphaFoldDB" id="A0A9P0QQ82"/>
<keyword evidence="5" id="KW-1185">Reference proteome</keyword>